<dbReference type="PRINTS" id="PR00411">
    <property type="entry name" value="PNDRDTASEI"/>
</dbReference>
<keyword evidence="1" id="KW-0560">Oxidoreductase</keyword>
<proteinExistence type="predicted"/>
<evidence type="ECO:0000313" key="2">
    <source>
        <dbReference type="EMBL" id="MDP9806412.1"/>
    </source>
</evidence>
<protein>
    <submittedName>
        <fullName evidence="2">Cation diffusion facilitator CzcD-associated flavoprotein CzcO</fullName>
    </submittedName>
</protein>
<dbReference type="InterPro" id="IPR050982">
    <property type="entry name" value="Auxin_biosynth/cation_transpt"/>
</dbReference>
<dbReference type="Pfam" id="PF13738">
    <property type="entry name" value="Pyr_redox_3"/>
    <property type="match status" value="1"/>
</dbReference>
<dbReference type="PANTHER" id="PTHR43539">
    <property type="entry name" value="FLAVIN-BINDING MONOOXYGENASE-LIKE PROTEIN (AFU_ORTHOLOGUE AFUA_4G09220)"/>
    <property type="match status" value="1"/>
</dbReference>
<dbReference type="RefSeq" id="WP_307682637.1">
    <property type="nucleotide sequence ID" value="NZ_JAUSQX010000001.1"/>
</dbReference>
<dbReference type="SUPFAM" id="SSF51905">
    <property type="entry name" value="FAD/NAD(P)-binding domain"/>
    <property type="match status" value="1"/>
</dbReference>
<dbReference type="InterPro" id="IPR036188">
    <property type="entry name" value="FAD/NAD-bd_sf"/>
</dbReference>
<dbReference type="Proteomes" id="UP001243212">
    <property type="component" value="Unassembled WGS sequence"/>
</dbReference>
<evidence type="ECO:0000256" key="1">
    <source>
        <dbReference type="ARBA" id="ARBA00023002"/>
    </source>
</evidence>
<accession>A0ABT9NGU8</accession>
<sequence>MTSFSDGRPGAAWAVDVVVIGAGQAGLVAAYELQRRGVVGYSPTSRPQGLSARTFVVLDAEARPGGAWRHRWPGLRMSTVNMIADLPGMAAQPHSGSERAAEFIPEYFAEYESEFDLPIMRPVRVKQVRADDDRFWLTTTIGNFRARAILNCTGTWDTPFIPWYPGQNQFRGIQLHTRDYKDPELFWRKRTLVVGGGISALDHLDEISWVTENAYWATRTPPRWKDAEHFSSGNTGRGLGVEAGRAVERRVRERTEAGLRPLPVVATTGLPRNEKVLDMEERGLLNRRPMFDRLNAHGAWWGEEFVELDAIVWATGFRANLRHLAPLKLRSEGGGILMRGTRVAAYPNLHLLGYGASASTVGARRDSRAAVREIVDYLASD</sequence>
<evidence type="ECO:0000313" key="3">
    <source>
        <dbReference type="Proteomes" id="UP001243212"/>
    </source>
</evidence>
<reference evidence="2 3" key="1">
    <citation type="submission" date="2023-07" db="EMBL/GenBank/DDBJ databases">
        <title>Sequencing the genomes of 1000 actinobacteria strains.</title>
        <authorList>
            <person name="Klenk H.-P."/>
        </authorList>
    </citation>
    <scope>NUCLEOTIDE SEQUENCE [LARGE SCALE GENOMIC DNA]</scope>
    <source>
        <strain evidence="2 3">DSM 17163</strain>
    </source>
</reference>
<comment type="caution">
    <text evidence="2">The sequence shown here is derived from an EMBL/GenBank/DDBJ whole genome shotgun (WGS) entry which is preliminary data.</text>
</comment>
<dbReference type="Gene3D" id="3.50.50.60">
    <property type="entry name" value="FAD/NAD(P)-binding domain"/>
    <property type="match status" value="1"/>
</dbReference>
<dbReference type="PRINTS" id="PR00368">
    <property type="entry name" value="FADPNR"/>
</dbReference>
<dbReference type="EMBL" id="JAUSQX010000001">
    <property type="protein sequence ID" value="MDP9806412.1"/>
    <property type="molecule type" value="Genomic_DNA"/>
</dbReference>
<gene>
    <name evidence="2" type="ORF">J2S70_000994</name>
</gene>
<dbReference type="PANTHER" id="PTHR43539:SF78">
    <property type="entry name" value="FLAVIN-CONTAINING MONOOXYGENASE"/>
    <property type="match status" value="1"/>
</dbReference>
<name>A0ABT9NGU8_9ACTO</name>
<keyword evidence="3" id="KW-1185">Reference proteome</keyword>
<organism evidence="2 3">
    <name type="scientific">Trueperella bonasi</name>
    <dbReference type="NCBI Taxonomy" id="312286"/>
    <lineage>
        <taxon>Bacteria</taxon>
        <taxon>Bacillati</taxon>
        <taxon>Actinomycetota</taxon>
        <taxon>Actinomycetes</taxon>
        <taxon>Actinomycetales</taxon>
        <taxon>Actinomycetaceae</taxon>
        <taxon>Trueperella</taxon>
    </lineage>
</organism>